<dbReference type="RefSeq" id="WP_116687844.1">
    <property type="nucleotide sequence ID" value="NZ_CAWNYD010000006.1"/>
</dbReference>
<evidence type="ECO:0000259" key="7">
    <source>
        <dbReference type="PROSITE" id="PS50052"/>
    </source>
</evidence>
<dbReference type="GO" id="GO:0006015">
    <property type="term" value="P:5-phosphoribose 1-diphosphate biosynthetic process"/>
    <property type="evidence" value="ECO:0007669"/>
    <property type="project" value="UniProtKB-UniPathway"/>
</dbReference>
<dbReference type="PROSITE" id="PS50052">
    <property type="entry name" value="GUANYLATE_KINASE_2"/>
    <property type="match status" value="1"/>
</dbReference>
<dbReference type="EMBL" id="QDDL01000006">
    <property type="protein sequence ID" value="PVZ67649.1"/>
    <property type="molecule type" value="Genomic_DNA"/>
</dbReference>
<evidence type="ECO:0000313" key="8">
    <source>
        <dbReference type="EMBL" id="PVZ67649.1"/>
    </source>
</evidence>
<dbReference type="InterPro" id="IPR008144">
    <property type="entry name" value="Guanylate_kin-like_dom"/>
</dbReference>
<comment type="pathway">
    <text evidence="2">Metabolic intermediate biosynthesis; 5-phospho-alpha-D-ribose 1-diphosphate biosynthesis; 5-phospho-alpha-D-ribose 1-diphosphate from D-ribose 5-phosphate (route II): step 3/3.</text>
</comment>
<dbReference type="InterPro" id="IPR027417">
    <property type="entry name" value="P-loop_NTPase"/>
</dbReference>
<proteinExistence type="predicted"/>
<dbReference type="OrthoDB" id="341217at2"/>
<dbReference type="GO" id="GO:0005524">
    <property type="term" value="F:ATP binding"/>
    <property type="evidence" value="ECO:0007669"/>
    <property type="project" value="UniProtKB-KW"/>
</dbReference>
<comment type="catalytic activity">
    <reaction evidence="1">
        <text>alpha-D-ribose 1,5-bisphosphate + ATP = 5-phospho-alpha-D-ribose 1-diphosphate + ADP</text>
        <dbReference type="Rhea" id="RHEA:20109"/>
        <dbReference type="ChEBI" id="CHEBI:30616"/>
        <dbReference type="ChEBI" id="CHEBI:58017"/>
        <dbReference type="ChEBI" id="CHEBI:68688"/>
        <dbReference type="ChEBI" id="CHEBI:456216"/>
        <dbReference type="EC" id="2.7.4.23"/>
    </reaction>
</comment>
<accession>A0A2V1GZT7</accession>
<evidence type="ECO:0000256" key="2">
    <source>
        <dbReference type="ARBA" id="ARBA00005069"/>
    </source>
</evidence>
<dbReference type="NCBIfam" id="TIGR02322">
    <property type="entry name" value="phosphon_PhnN"/>
    <property type="match status" value="1"/>
</dbReference>
<keyword evidence="5" id="KW-0547">Nucleotide-binding</keyword>
<name>A0A2V1GZT7_9GAMM</name>
<organism evidence="8 9">
    <name type="scientific">Pelagibaculum spongiae</name>
    <dbReference type="NCBI Taxonomy" id="2080658"/>
    <lineage>
        <taxon>Bacteria</taxon>
        <taxon>Pseudomonadati</taxon>
        <taxon>Pseudomonadota</taxon>
        <taxon>Gammaproteobacteria</taxon>
        <taxon>Oceanospirillales</taxon>
        <taxon>Pelagibaculum</taxon>
    </lineage>
</organism>
<gene>
    <name evidence="8" type="primary">phnN</name>
    <name evidence="8" type="ORF">DC094_14525</name>
</gene>
<protein>
    <recommendedName>
        <fullName evidence="3">ribose 1,5-bisphosphate phosphokinase</fullName>
        <ecNumber evidence="3">2.7.4.23</ecNumber>
    </recommendedName>
</protein>
<keyword evidence="6" id="KW-0067">ATP-binding</keyword>
<dbReference type="SUPFAM" id="SSF52540">
    <property type="entry name" value="P-loop containing nucleoside triphosphate hydrolases"/>
    <property type="match status" value="1"/>
</dbReference>
<dbReference type="Proteomes" id="UP000244906">
    <property type="component" value="Unassembled WGS sequence"/>
</dbReference>
<reference evidence="8 9" key="1">
    <citation type="submission" date="2018-04" db="EMBL/GenBank/DDBJ databases">
        <title>Thalassorhabdus spongiae gen. nov., sp. nov., isolated from a marine sponge in South-West Iceland.</title>
        <authorList>
            <person name="Knobloch S."/>
            <person name="Daussin A."/>
            <person name="Johannsson R."/>
            <person name="Marteinsson V.T."/>
        </authorList>
    </citation>
    <scope>NUCLEOTIDE SEQUENCE [LARGE SCALE GENOMIC DNA]</scope>
    <source>
        <strain evidence="8 9">Hp12</strain>
    </source>
</reference>
<dbReference type="UniPathway" id="UPA00087">
    <property type="reaction ID" value="UER00175"/>
</dbReference>
<comment type="caution">
    <text evidence="8">The sequence shown here is derived from an EMBL/GenBank/DDBJ whole genome shotgun (WGS) entry which is preliminary data.</text>
</comment>
<keyword evidence="9" id="KW-1185">Reference proteome</keyword>
<evidence type="ECO:0000256" key="4">
    <source>
        <dbReference type="ARBA" id="ARBA00022679"/>
    </source>
</evidence>
<keyword evidence="8" id="KW-0418">Kinase</keyword>
<feature type="domain" description="Guanylate kinase-like" evidence="7">
    <location>
        <begin position="3"/>
        <end position="176"/>
    </location>
</feature>
<dbReference type="Pfam" id="PF00625">
    <property type="entry name" value="Guanylate_kin"/>
    <property type="match status" value="1"/>
</dbReference>
<sequence>MHGELFYLMGASGSGKESLISYLRLSLGESQLSFPKRMITREAKDQENHQFVSVEQFEVMKTAGELALSWNSHGYWYGFAKEIHQLLADGKHVMINGSREYLSEVAKIFPNIWPILLDVHPDILRQRLEQRGKDDELAIEDRIHTSKMPVNHPRLKLIDNNHSIGQASQELVRYINQVLEIPAE</sequence>
<dbReference type="AlphaFoldDB" id="A0A2V1GZT7"/>
<evidence type="ECO:0000256" key="3">
    <source>
        <dbReference type="ARBA" id="ARBA00012892"/>
    </source>
</evidence>
<evidence type="ECO:0000313" key="9">
    <source>
        <dbReference type="Proteomes" id="UP000244906"/>
    </source>
</evidence>
<dbReference type="SMART" id="SM00072">
    <property type="entry name" value="GuKc"/>
    <property type="match status" value="1"/>
</dbReference>
<keyword evidence="4" id="KW-0808">Transferase</keyword>
<evidence type="ECO:0000256" key="5">
    <source>
        <dbReference type="ARBA" id="ARBA00022741"/>
    </source>
</evidence>
<dbReference type="GO" id="GO:0033863">
    <property type="term" value="F:ribose 1,5-bisphosphate phosphokinase activity"/>
    <property type="evidence" value="ECO:0007669"/>
    <property type="project" value="UniProtKB-EC"/>
</dbReference>
<evidence type="ECO:0000256" key="1">
    <source>
        <dbReference type="ARBA" id="ARBA00000373"/>
    </source>
</evidence>
<evidence type="ECO:0000256" key="6">
    <source>
        <dbReference type="ARBA" id="ARBA00022840"/>
    </source>
</evidence>
<dbReference type="Gene3D" id="3.40.50.300">
    <property type="entry name" value="P-loop containing nucleotide triphosphate hydrolases"/>
    <property type="match status" value="1"/>
</dbReference>
<dbReference type="InterPro" id="IPR008145">
    <property type="entry name" value="GK/Ca_channel_bsu"/>
</dbReference>
<dbReference type="EC" id="2.7.4.23" evidence="3"/>
<dbReference type="InterPro" id="IPR012699">
    <property type="entry name" value="PhnN"/>
</dbReference>